<organism evidence="7 8">
    <name type="scientific">Sphaeramia orbicularis</name>
    <name type="common">orbiculate cardinalfish</name>
    <dbReference type="NCBI Taxonomy" id="375764"/>
    <lineage>
        <taxon>Eukaryota</taxon>
        <taxon>Metazoa</taxon>
        <taxon>Chordata</taxon>
        <taxon>Craniata</taxon>
        <taxon>Vertebrata</taxon>
        <taxon>Euteleostomi</taxon>
        <taxon>Actinopterygii</taxon>
        <taxon>Neopterygii</taxon>
        <taxon>Teleostei</taxon>
        <taxon>Neoteleostei</taxon>
        <taxon>Acanthomorphata</taxon>
        <taxon>Gobiaria</taxon>
        <taxon>Kurtiformes</taxon>
        <taxon>Apogonoidei</taxon>
        <taxon>Apogonidae</taxon>
        <taxon>Apogoninae</taxon>
        <taxon>Sphaeramia</taxon>
    </lineage>
</organism>
<keyword evidence="4 5" id="KW-0472">Membrane</keyword>
<dbReference type="PANTHER" id="PTHR11471">
    <property type="entry name" value="TUMOR NECROSIS FACTOR FAMILY MEMBER"/>
    <property type="match status" value="1"/>
</dbReference>
<comment type="subcellular location">
    <subcellularLocation>
        <location evidence="1">Membrane</location>
    </subcellularLocation>
</comment>
<dbReference type="AlphaFoldDB" id="A0A673BJD6"/>
<dbReference type="Gene3D" id="2.60.120.40">
    <property type="match status" value="1"/>
</dbReference>
<feature type="domain" description="THD" evidence="6">
    <location>
        <begin position="101"/>
        <end position="234"/>
    </location>
</feature>
<evidence type="ECO:0000256" key="4">
    <source>
        <dbReference type="ARBA" id="ARBA00023136"/>
    </source>
</evidence>
<dbReference type="FunCoup" id="A0A673BJD6">
    <property type="interactions" value="430"/>
</dbReference>
<dbReference type="OrthoDB" id="6072476at2759"/>
<dbReference type="Proteomes" id="UP000472271">
    <property type="component" value="Chromosome 8"/>
</dbReference>
<gene>
    <name evidence="7" type="primary">LOC115423496</name>
</gene>
<dbReference type="InParanoid" id="A0A673BJD6"/>
<keyword evidence="5" id="KW-0812">Transmembrane</keyword>
<evidence type="ECO:0000256" key="1">
    <source>
        <dbReference type="ARBA" id="ARBA00004370"/>
    </source>
</evidence>
<dbReference type="GO" id="GO:0005164">
    <property type="term" value="F:tumor necrosis factor receptor binding"/>
    <property type="evidence" value="ECO:0007669"/>
    <property type="project" value="InterPro"/>
</dbReference>
<accession>A0A673BJD6</accession>
<dbReference type="SMART" id="SM00207">
    <property type="entry name" value="TNF"/>
    <property type="match status" value="1"/>
</dbReference>
<reference evidence="7" key="1">
    <citation type="submission" date="2019-06" db="EMBL/GenBank/DDBJ databases">
        <authorList>
            <consortium name="Wellcome Sanger Institute Data Sharing"/>
        </authorList>
    </citation>
    <scope>NUCLEOTIDE SEQUENCE [LARGE SCALE GENOMIC DNA]</scope>
</reference>
<protein>
    <submittedName>
        <fullName evidence="7">Tumor necrosis factor ligand superfamily member 14-like</fullName>
    </submittedName>
</protein>
<dbReference type="PROSITE" id="PS50049">
    <property type="entry name" value="THD_2"/>
    <property type="match status" value="1"/>
</dbReference>
<dbReference type="InterPro" id="IPR006052">
    <property type="entry name" value="TNF_dom"/>
</dbReference>
<evidence type="ECO:0000256" key="3">
    <source>
        <dbReference type="ARBA" id="ARBA00022514"/>
    </source>
</evidence>
<keyword evidence="5" id="KW-1133">Transmembrane helix</keyword>
<proteinExistence type="inferred from homology"/>
<dbReference type="Pfam" id="PF00229">
    <property type="entry name" value="TNF"/>
    <property type="match status" value="1"/>
</dbReference>
<evidence type="ECO:0000256" key="5">
    <source>
        <dbReference type="SAM" id="Phobius"/>
    </source>
</evidence>
<dbReference type="Ensembl" id="ENSSORT00005041770.1">
    <property type="protein sequence ID" value="ENSSORP00005040717.1"/>
    <property type="gene ID" value="ENSSORG00005019011.1"/>
</dbReference>
<comment type="similarity">
    <text evidence="2">Belongs to the tumor necrosis factor family.</text>
</comment>
<dbReference type="GO" id="GO:0005125">
    <property type="term" value="F:cytokine activity"/>
    <property type="evidence" value="ECO:0007669"/>
    <property type="project" value="UniProtKB-KW"/>
</dbReference>
<dbReference type="GO" id="GO:0016020">
    <property type="term" value="C:membrane"/>
    <property type="evidence" value="ECO:0007669"/>
    <property type="project" value="UniProtKB-SubCell"/>
</dbReference>
<dbReference type="GO" id="GO:0006955">
    <property type="term" value="P:immune response"/>
    <property type="evidence" value="ECO:0007669"/>
    <property type="project" value="InterPro"/>
</dbReference>
<dbReference type="RefSeq" id="XP_029996195.1">
    <property type="nucleotide sequence ID" value="XM_030140335.1"/>
</dbReference>
<name>A0A673BJD6_9TELE</name>
<evidence type="ECO:0000259" key="6">
    <source>
        <dbReference type="PROSITE" id="PS50049"/>
    </source>
</evidence>
<reference evidence="7" key="3">
    <citation type="submission" date="2025-09" db="UniProtKB">
        <authorList>
            <consortium name="Ensembl"/>
        </authorList>
    </citation>
    <scope>IDENTIFICATION</scope>
</reference>
<dbReference type="InterPro" id="IPR008983">
    <property type="entry name" value="Tumour_necrosis_fac-like_dom"/>
</dbReference>
<keyword evidence="3" id="KW-0202">Cytokine</keyword>
<dbReference type="GO" id="GO:0005615">
    <property type="term" value="C:extracellular space"/>
    <property type="evidence" value="ECO:0007669"/>
    <property type="project" value="UniProtKB-KW"/>
</dbReference>
<keyword evidence="8" id="KW-1185">Reference proteome</keyword>
<dbReference type="GeneID" id="115423496"/>
<evidence type="ECO:0000256" key="2">
    <source>
        <dbReference type="ARBA" id="ARBA00008670"/>
    </source>
</evidence>
<feature type="transmembrane region" description="Helical" evidence="5">
    <location>
        <begin position="38"/>
        <end position="62"/>
    </location>
</feature>
<evidence type="ECO:0000313" key="8">
    <source>
        <dbReference type="Proteomes" id="UP000472271"/>
    </source>
</evidence>
<evidence type="ECO:0000313" key="7">
    <source>
        <dbReference type="Ensembl" id="ENSSORP00005040717.1"/>
    </source>
</evidence>
<dbReference type="PANTHER" id="PTHR11471:SF34">
    <property type="entry name" value="TUMOR NECROSIS FACTOR LIGAND SUPERFAMILY MEMBER 14"/>
    <property type="match status" value="1"/>
</dbReference>
<reference evidence="7" key="2">
    <citation type="submission" date="2025-08" db="UniProtKB">
        <authorList>
            <consortium name="Ensembl"/>
        </authorList>
    </citation>
    <scope>IDENTIFICATION</scope>
</reference>
<dbReference type="SUPFAM" id="SSF49842">
    <property type="entry name" value="TNF-like"/>
    <property type="match status" value="1"/>
</dbReference>
<sequence length="234" mass="26484">MAEERGKYISVYLVDDHLTHPPQTPTVKVKQRCSGLELVLLFLVSLVLCGMIIQAFFIYRLYQPESTNSGSSSKLIGDKDAGEDEPMAKKWDRLIDPPSKPAAHLTDGLDVVLGSEILTWSLNGDPLLYKLDYSDGSLIIQTEGYYYVYSKVTFLDKSTFHHSVHRKTKLYTGKSIVLLESRMYSSRSGNIQSNSYLGGVFHLYKDDALFVKVSNTLQVVRHKHYENVFGAYMI</sequence>